<accession>A0ABW0QB08</accession>
<evidence type="ECO:0000256" key="1">
    <source>
        <dbReference type="SAM" id="SignalP"/>
    </source>
</evidence>
<reference evidence="4" key="1">
    <citation type="journal article" date="2019" name="Int. J. Syst. Evol. Microbiol.">
        <title>The Global Catalogue of Microorganisms (GCM) 10K type strain sequencing project: providing services to taxonomists for standard genome sequencing and annotation.</title>
        <authorList>
            <consortium name="The Broad Institute Genomics Platform"/>
            <consortium name="The Broad Institute Genome Sequencing Center for Infectious Disease"/>
            <person name="Wu L."/>
            <person name="Ma J."/>
        </authorList>
    </citation>
    <scope>NUCLEOTIDE SEQUENCE [LARGE SCALE GENOMIC DNA]</scope>
    <source>
        <strain evidence="4">CGMCC 4.7277</strain>
    </source>
</reference>
<feature type="chain" id="PRO_5046832120" evidence="1">
    <location>
        <begin position="24"/>
        <end position="187"/>
    </location>
</feature>
<proteinExistence type="predicted"/>
<feature type="domain" description="Lipid/polyisoprenoid-binding YceI-like" evidence="2">
    <location>
        <begin position="26"/>
        <end position="186"/>
    </location>
</feature>
<dbReference type="Gene3D" id="2.40.128.110">
    <property type="entry name" value="Lipid/polyisoprenoid-binding, YceI-like"/>
    <property type="match status" value="1"/>
</dbReference>
<keyword evidence="4" id="KW-1185">Reference proteome</keyword>
<dbReference type="SMART" id="SM00867">
    <property type="entry name" value="YceI"/>
    <property type="match status" value="1"/>
</dbReference>
<feature type="signal peptide" evidence="1">
    <location>
        <begin position="1"/>
        <end position="23"/>
    </location>
</feature>
<dbReference type="Pfam" id="PF04264">
    <property type="entry name" value="YceI"/>
    <property type="match status" value="1"/>
</dbReference>
<dbReference type="EMBL" id="JBHSMX010000020">
    <property type="protein sequence ID" value="MFC5521840.1"/>
    <property type="molecule type" value="Genomic_DNA"/>
</dbReference>
<dbReference type="RefSeq" id="WP_068834343.1">
    <property type="nucleotide sequence ID" value="NZ_JBHSMX010000020.1"/>
</dbReference>
<gene>
    <name evidence="3" type="ORF">ACFPP7_13100</name>
</gene>
<dbReference type="SUPFAM" id="SSF101874">
    <property type="entry name" value="YceI-like"/>
    <property type="match status" value="1"/>
</dbReference>
<dbReference type="InterPro" id="IPR007372">
    <property type="entry name" value="Lipid/polyisoprenoid-bd_YceI"/>
</dbReference>
<keyword evidence="1" id="KW-0732">Signal</keyword>
<dbReference type="InterPro" id="IPR036761">
    <property type="entry name" value="TTHA0802/YceI-like_sf"/>
</dbReference>
<evidence type="ECO:0000313" key="4">
    <source>
        <dbReference type="Proteomes" id="UP001596084"/>
    </source>
</evidence>
<comment type="caution">
    <text evidence="3">The sequence shown here is derived from an EMBL/GenBank/DDBJ whole genome shotgun (WGS) entry which is preliminary data.</text>
</comment>
<dbReference type="PANTHER" id="PTHR34406">
    <property type="entry name" value="PROTEIN YCEI"/>
    <property type="match status" value="1"/>
</dbReference>
<name>A0ABW0QB08_9BURK</name>
<evidence type="ECO:0000259" key="2">
    <source>
        <dbReference type="SMART" id="SM00867"/>
    </source>
</evidence>
<organism evidence="3 4">
    <name type="scientific">Polaromonas jejuensis</name>
    <dbReference type="NCBI Taxonomy" id="457502"/>
    <lineage>
        <taxon>Bacteria</taxon>
        <taxon>Pseudomonadati</taxon>
        <taxon>Pseudomonadota</taxon>
        <taxon>Betaproteobacteria</taxon>
        <taxon>Burkholderiales</taxon>
        <taxon>Comamonadaceae</taxon>
        <taxon>Polaromonas</taxon>
    </lineage>
</organism>
<sequence>MKTPAPLALVLPWLLLPGTGVQATEYRQMDRTGSYIHFTSRQMGVPVDGEFRSFDASLAFNPEAPAQARGQLRIALSSIDTGLREANEEAVGAQWFDVKRHPEARFELRQIQPLGTGRFQVSGVMSIKGSSQPMAFGTLLKASGRQAVMEGSFVLKRLDFKVGEGLWGDVGVVANEVTVQFHLVLSP</sequence>
<evidence type="ECO:0000313" key="3">
    <source>
        <dbReference type="EMBL" id="MFC5521840.1"/>
    </source>
</evidence>
<dbReference type="Proteomes" id="UP001596084">
    <property type="component" value="Unassembled WGS sequence"/>
</dbReference>
<protein>
    <submittedName>
        <fullName evidence="3">YceI family protein</fullName>
    </submittedName>
</protein>
<dbReference type="PANTHER" id="PTHR34406:SF1">
    <property type="entry name" value="PROTEIN YCEI"/>
    <property type="match status" value="1"/>
</dbReference>